<dbReference type="EMBL" id="JAATJJ010000001">
    <property type="protein sequence ID" value="NJB71537.1"/>
    <property type="molecule type" value="Genomic_DNA"/>
</dbReference>
<protein>
    <recommendedName>
        <fullName evidence="4">Lipoprotein</fullName>
    </recommendedName>
</protein>
<reference evidence="2 3" key="1">
    <citation type="submission" date="2020-03" db="EMBL/GenBank/DDBJ databases">
        <title>Genomic Encyclopedia of Type Strains, Phase IV (KMG-IV): sequencing the most valuable type-strain genomes for metagenomic binning, comparative biology and taxonomic classification.</title>
        <authorList>
            <person name="Goeker M."/>
        </authorList>
    </citation>
    <scope>NUCLEOTIDE SEQUENCE [LARGE SCALE GENOMIC DNA]</scope>
    <source>
        <strain evidence="2 3">DSM 29762</strain>
    </source>
</reference>
<organism evidence="2 3">
    <name type="scientific">Saonia flava</name>
    <dbReference type="NCBI Taxonomy" id="523696"/>
    <lineage>
        <taxon>Bacteria</taxon>
        <taxon>Pseudomonadati</taxon>
        <taxon>Bacteroidota</taxon>
        <taxon>Flavobacteriia</taxon>
        <taxon>Flavobacteriales</taxon>
        <taxon>Flavobacteriaceae</taxon>
        <taxon>Saonia</taxon>
    </lineage>
</organism>
<evidence type="ECO:0000313" key="3">
    <source>
        <dbReference type="Proteomes" id="UP000590442"/>
    </source>
</evidence>
<evidence type="ECO:0000256" key="1">
    <source>
        <dbReference type="SAM" id="MobiDB-lite"/>
    </source>
</evidence>
<dbReference type="RefSeq" id="WP_167963395.1">
    <property type="nucleotide sequence ID" value="NZ_JAATJJ010000001.1"/>
</dbReference>
<evidence type="ECO:0008006" key="4">
    <source>
        <dbReference type="Google" id="ProtNLM"/>
    </source>
</evidence>
<proteinExistence type="predicted"/>
<feature type="region of interest" description="Disordered" evidence="1">
    <location>
        <begin position="103"/>
        <end position="122"/>
    </location>
</feature>
<evidence type="ECO:0000313" key="2">
    <source>
        <dbReference type="EMBL" id="NJB71537.1"/>
    </source>
</evidence>
<name>A0A846QWC8_9FLAO</name>
<accession>A0A846QWC8</accession>
<dbReference type="PROSITE" id="PS51257">
    <property type="entry name" value="PROKAR_LIPOPROTEIN"/>
    <property type="match status" value="1"/>
</dbReference>
<keyword evidence="3" id="KW-1185">Reference proteome</keyword>
<dbReference type="AlphaFoldDB" id="A0A846QWC8"/>
<dbReference type="Proteomes" id="UP000590442">
    <property type="component" value="Unassembled WGS sequence"/>
</dbReference>
<gene>
    <name evidence="2" type="ORF">GGR42_001999</name>
</gene>
<sequence length="165" mass="18503">MKNLIYSGIILTLLFSGCSSQKILQTEAPFVLGNVTAQKWVGGMEQTGTGYELKIPIPEILKDNVVLEEVFFRGRIAEITMENKQVAMAKYTSSKPDIIMHADPKEEVGNQPPSMDKKSKKKFPFELTSSEAVLSYNEDGKTKYFKIKKVKELAPKIFPAAKPRD</sequence>
<comment type="caution">
    <text evidence="2">The sequence shown here is derived from an EMBL/GenBank/DDBJ whole genome shotgun (WGS) entry which is preliminary data.</text>
</comment>